<dbReference type="SUPFAM" id="SSF160935">
    <property type="entry name" value="VPA0735-like"/>
    <property type="match status" value="1"/>
</dbReference>
<dbReference type="EMBL" id="AP022620">
    <property type="protein sequence ID" value="BBZ74746.1"/>
    <property type="molecule type" value="Genomic_DNA"/>
</dbReference>
<name>A0A6N4VYI5_9MYCO</name>
<sequence length="360" mass="39801">MGVEKSLEAWCFVRKVLDDSTEQIKQDARDERELLEGLRVLNRVTALCTELTIDADLDDPHFVQMTTPQRYVGGPNPHGTYPLASISGDRAYRVTGTRGTSTYLGIQVLAGTGLNPRRMSNYVSDRDLALDEDGHFSLVFSATAPSDDDLAGATWVQIPDDASSIVVREYIAEATTAIPVQLSIELLGPPRRPQPITDDVFAEQLTAMDWMIVKLTTLHRTVRPDLLDTPNVLITSESQALGSENTTPDNLYMLGVFDLRPNESLQLEFTPPETRYWAVTLESLWHECPEPLRTSSSVTNKGVDSGPDGLIRINIGAQDTGDGYWLDTGGRTRGFVTLRWLDQPTAPEVSTRLVAKEAVR</sequence>
<keyword evidence="3" id="KW-1185">Reference proteome</keyword>
<feature type="domain" description="DUF1214" evidence="1">
    <location>
        <begin position="265"/>
        <end position="341"/>
    </location>
</feature>
<evidence type="ECO:0000313" key="3">
    <source>
        <dbReference type="Proteomes" id="UP000467249"/>
    </source>
</evidence>
<dbReference type="Proteomes" id="UP000467249">
    <property type="component" value="Chromosome"/>
</dbReference>
<feature type="domain" description="DUF1214" evidence="1">
    <location>
        <begin position="119"/>
        <end position="172"/>
    </location>
</feature>
<dbReference type="InterPro" id="IPR010621">
    <property type="entry name" value="DUF1214"/>
</dbReference>
<dbReference type="RefSeq" id="WP_163802296.1">
    <property type="nucleotide sequence ID" value="NZ_AP022620.1"/>
</dbReference>
<dbReference type="Pfam" id="PF06742">
    <property type="entry name" value="DUF1214"/>
    <property type="match status" value="2"/>
</dbReference>
<gene>
    <name evidence="2" type="ORF">MANY_00830</name>
</gene>
<reference evidence="2 3" key="1">
    <citation type="journal article" date="2019" name="Emerg. Microbes Infect.">
        <title>Comprehensive subspecies identification of 175 nontuberculous mycobacteria species based on 7547 genomic profiles.</title>
        <authorList>
            <person name="Matsumoto Y."/>
            <person name="Kinjo T."/>
            <person name="Motooka D."/>
            <person name="Nabeya D."/>
            <person name="Jung N."/>
            <person name="Uechi K."/>
            <person name="Horii T."/>
            <person name="Iida T."/>
            <person name="Fujita J."/>
            <person name="Nakamura S."/>
        </authorList>
    </citation>
    <scope>NUCLEOTIDE SEQUENCE [LARGE SCALE GENOMIC DNA]</scope>
    <source>
        <strain evidence="2 3">JCM 30275</strain>
    </source>
</reference>
<accession>A0A6N4VYI5</accession>
<proteinExistence type="predicted"/>
<evidence type="ECO:0000259" key="1">
    <source>
        <dbReference type="Pfam" id="PF06742"/>
    </source>
</evidence>
<organism evidence="2 3">
    <name type="scientific">Mycolicibacterium anyangense</name>
    <dbReference type="NCBI Taxonomy" id="1431246"/>
    <lineage>
        <taxon>Bacteria</taxon>
        <taxon>Bacillati</taxon>
        <taxon>Actinomycetota</taxon>
        <taxon>Actinomycetes</taxon>
        <taxon>Mycobacteriales</taxon>
        <taxon>Mycobacteriaceae</taxon>
        <taxon>Mycolicibacterium</taxon>
    </lineage>
</organism>
<dbReference type="AlphaFoldDB" id="A0A6N4VYI5"/>
<dbReference type="KEGG" id="many:MANY_00830"/>
<protein>
    <recommendedName>
        <fullName evidence="1">DUF1214 domain-containing protein</fullName>
    </recommendedName>
</protein>
<evidence type="ECO:0000313" key="2">
    <source>
        <dbReference type="EMBL" id="BBZ74746.1"/>
    </source>
</evidence>